<comment type="similarity">
    <text evidence="1">Belongs to the methyltransferase superfamily. LaeA methyltransferase family.</text>
</comment>
<keyword evidence="2" id="KW-0808">Transferase</keyword>
<dbReference type="Proteomes" id="UP000241462">
    <property type="component" value="Unassembled WGS sequence"/>
</dbReference>
<keyword evidence="3" id="KW-1185">Reference proteome</keyword>
<dbReference type="AlphaFoldDB" id="A0A2T3AI60"/>
<dbReference type="GO" id="GO:0008168">
    <property type="term" value="F:methyltransferase activity"/>
    <property type="evidence" value="ECO:0007669"/>
    <property type="project" value="UniProtKB-KW"/>
</dbReference>
<gene>
    <name evidence="2" type="ORF">BD289DRAFT_361588</name>
</gene>
<dbReference type="CDD" id="cd02440">
    <property type="entry name" value="AdoMet_MTases"/>
    <property type="match status" value="1"/>
</dbReference>
<dbReference type="InParanoid" id="A0A2T3AI60"/>
<evidence type="ECO:0000313" key="2">
    <source>
        <dbReference type="EMBL" id="PSR99120.1"/>
    </source>
</evidence>
<dbReference type="PANTHER" id="PTHR43591">
    <property type="entry name" value="METHYLTRANSFERASE"/>
    <property type="match status" value="1"/>
</dbReference>
<dbReference type="SUPFAM" id="SSF53335">
    <property type="entry name" value="S-adenosyl-L-methionine-dependent methyltransferases"/>
    <property type="match status" value="1"/>
</dbReference>
<reference evidence="2 3" key="1">
    <citation type="journal article" date="2018" name="Mycol. Prog.">
        <title>Coniella lustricola, a new species from submerged detritus.</title>
        <authorList>
            <person name="Raudabaugh D.B."/>
            <person name="Iturriaga T."/>
            <person name="Carver A."/>
            <person name="Mondo S."/>
            <person name="Pangilinan J."/>
            <person name="Lipzen A."/>
            <person name="He G."/>
            <person name="Amirebrahimi M."/>
            <person name="Grigoriev I.V."/>
            <person name="Miller A.N."/>
        </authorList>
    </citation>
    <scope>NUCLEOTIDE SEQUENCE [LARGE SCALE GENOMIC DNA]</scope>
    <source>
        <strain evidence="2 3">B22-T-1</strain>
    </source>
</reference>
<sequence length="342" mass="39154">NDDDDERAFDDDYDDDDTNFVFAHGRRYHASNGGRAFYPLPNDELEQERDDMKHNLALWMMHDKLFYAPVDEALRRGGAVFDLGTGTGTWAMELAKIYTTSQIHGCDLSPIQPAYVWDNVFFATGDFEDAATWDEYPDGAFDYIHMRYTLFAVQDPAALIQRAWKYLKPGGYLEFQEVLYWPQADDNTLSPETPYAFRDFCYYMQQALARLTSPGMDLFAINRVAELMRTPPPPPLFNDITEVRHKLPIGRWPASRRQREKGIWFLRMVILEGLGAIAKRAFVTGLGWTEVQVEMFLFEVRRSLLEWDGVHAYLPFTVVYGRKPLEDGSAAVGGHDVVMGGA</sequence>
<name>A0A2T3AI60_9PEZI</name>
<protein>
    <submittedName>
        <fullName evidence="2">S-adenosyl-L-methionine-dependent methyltransferase</fullName>
    </submittedName>
</protein>
<organism evidence="2 3">
    <name type="scientific">Coniella lustricola</name>
    <dbReference type="NCBI Taxonomy" id="2025994"/>
    <lineage>
        <taxon>Eukaryota</taxon>
        <taxon>Fungi</taxon>
        <taxon>Dikarya</taxon>
        <taxon>Ascomycota</taxon>
        <taxon>Pezizomycotina</taxon>
        <taxon>Sordariomycetes</taxon>
        <taxon>Sordariomycetidae</taxon>
        <taxon>Diaporthales</taxon>
        <taxon>Schizoparmaceae</taxon>
        <taxon>Coniella</taxon>
    </lineage>
</organism>
<dbReference type="InterPro" id="IPR029063">
    <property type="entry name" value="SAM-dependent_MTases_sf"/>
</dbReference>
<dbReference type="STRING" id="2025994.A0A2T3AI60"/>
<evidence type="ECO:0000256" key="1">
    <source>
        <dbReference type="ARBA" id="ARBA00038158"/>
    </source>
</evidence>
<dbReference type="Pfam" id="PF13489">
    <property type="entry name" value="Methyltransf_23"/>
    <property type="match status" value="1"/>
</dbReference>
<proteinExistence type="inferred from homology"/>
<dbReference type="EMBL" id="KZ678386">
    <property type="protein sequence ID" value="PSR99120.1"/>
    <property type="molecule type" value="Genomic_DNA"/>
</dbReference>
<keyword evidence="2" id="KW-0489">Methyltransferase</keyword>
<dbReference type="PANTHER" id="PTHR43591:SF24">
    <property type="entry name" value="2-METHOXY-6-POLYPRENYL-1,4-BENZOQUINOL METHYLASE, MITOCHONDRIAL"/>
    <property type="match status" value="1"/>
</dbReference>
<accession>A0A2T3AI60</accession>
<feature type="non-terminal residue" evidence="2">
    <location>
        <position position="1"/>
    </location>
</feature>
<evidence type="ECO:0000313" key="3">
    <source>
        <dbReference type="Proteomes" id="UP000241462"/>
    </source>
</evidence>
<dbReference type="GO" id="GO:0032259">
    <property type="term" value="P:methylation"/>
    <property type="evidence" value="ECO:0007669"/>
    <property type="project" value="UniProtKB-KW"/>
</dbReference>
<dbReference type="OrthoDB" id="2013972at2759"/>
<dbReference type="Gene3D" id="3.40.50.150">
    <property type="entry name" value="Vaccinia Virus protein VP39"/>
    <property type="match status" value="1"/>
</dbReference>